<dbReference type="AlphaFoldDB" id="A0A6S6XQ54"/>
<dbReference type="EMBL" id="LR778301">
    <property type="protein sequence ID" value="CAB1368041.1"/>
    <property type="molecule type" value="Genomic_DNA"/>
</dbReference>
<dbReference type="Proteomes" id="UP000515733">
    <property type="component" value="Chromosome"/>
</dbReference>
<evidence type="ECO:0008006" key="4">
    <source>
        <dbReference type="Google" id="ProtNLM"/>
    </source>
</evidence>
<dbReference type="OrthoDB" id="5954007at2"/>
<keyword evidence="1" id="KW-1133">Transmembrane helix</keyword>
<accession>A0A6S6XQ54</accession>
<evidence type="ECO:0000313" key="2">
    <source>
        <dbReference type="EMBL" id="CAB1368041.1"/>
    </source>
</evidence>
<keyword evidence="3" id="KW-1185">Reference proteome</keyword>
<sequence>MSPRGPCASARPRQQGVILVIALIMLLAMTMAGIILFRQVGAGVVIARNLTFKQGSTIAADRGIEAGRAWLVAQGAGALEQPNLAAGYFPAWCNVSVDAGNRPDEDNNGVTDDCGTSPPPSDFNPTTYNWANGAVATADDGSGNEIRYVIHRLCRIPGAINVAGQQCVTIGSASSGASMGVASYGVTSLSNTIQPYYRVSARAVGPLNTVAYTQVIMY</sequence>
<reference evidence="2 3" key="1">
    <citation type="submission" date="2020-03" db="EMBL/GenBank/DDBJ databases">
        <authorList>
            <consortium name="Genoscope - CEA"/>
            <person name="William W."/>
        </authorList>
    </citation>
    <scope>NUCLEOTIDE SEQUENCE [LARGE SCALE GENOMIC DNA]</scope>
    <source>
        <strain evidence="3">DSM 16959</strain>
    </source>
</reference>
<organism evidence="2 3">
    <name type="scientific">Denitratisoma oestradiolicum</name>
    <dbReference type="NCBI Taxonomy" id="311182"/>
    <lineage>
        <taxon>Bacteria</taxon>
        <taxon>Pseudomonadati</taxon>
        <taxon>Pseudomonadota</taxon>
        <taxon>Betaproteobacteria</taxon>
        <taxon>Nitrosomonadales</taxon>
        <taxon>Sterolibacteriaceae</taxon>
        <taxon>Denitratisoma</taxon>
    </lineage>
</organism>
<dbReference type="RefSeq" id="WP_145771593.1">
    <property type="nucleotide sequence ID" value="NZ_LR778301.1"/>
</dbReference>
<protein>
    <recommendedName>
        <fullName evidence="4">Tfp pilus assembly protein PilX</fullName>
    </recommendedName>
</protein>
<keyword evidence="1" id="KW-0812">Transmembrane</keyword>
<keyword evidence="1" id="KW-0472">Membrane</keyword>
<evidence type="ECO:0000256" key="1">
    <source>
        <dbReference type="SAM" id="Phobius"/>
    </source>
</evidence>
<evidence type="ECO:0000313" key="3">
    <source>
        <dbReference type="Proteomes" id="UP000515733"/>
    </source>
</evidence>
<gene>
    <name evidence="2" type="ORF">DENOEST_0876</name>
</gene>
<name>A0A6S6XQ54_9PROT</name>
<feature type="transmembrane region" description="Helical" evidence="1">
    <location>
        <begin position="16"/>
        <end position="37"/>
    </location>
</feature>
<dbReference type="KEGG" id="doe:DENOEST_0876"/>
<proteinExistence type="predicted"/>